<dbReference type="AlphaFoldDB" id="A0A5B7FW46"/>
<dbReference type="EMBL" id="VSRR010009095">
    <property type="protein sequence ID" value="MPC49786.1"/>
    <property type="molecule type" value="Genomic_DNA"/>
</dbReference>
<dbReference type="Proteomes" id="UP000324222">
    <property type="component" value="Unassembled WGS sequence"/>
</dbReference>
<sequence>MKCKVYLSTARRLTESILRRWELLCLLGLWEMGKRGCEGVQCEGVGAFPPGHFNPTTIYNSKKTEQRLYND</sequence>
<proteinExistence type="predicted"/>
<gene>
    <name evidence="1" type="ORF">E2C01_043600</name>
</gene>
<evidence type="ECO:0000313" key="2">
    <source>
        <dbReference type="Proteomes" id="UP000324222"/>
    </source>
</evidence>
<reference evidence="1 2" key="1">
    <citation type="submission" date="2019-05" db="EMBL/GenBank/DDBJ databases">
        <title>Another draft genome of Portunus trituberculatus and its Hox gene families provides insights of decapod evolution.</title>
        <authorList>
            <person name="Jeong J.-H."/>
            <person name="Song I."/>
            <person name="Kim S."/>
            <person name="Choi T."/>
            <person name="Kim D."/>
            <person name="Ryu S."/>
            <person name="Kim W."/>
        </authorList>
    </citation>
    <scope>NUCLEOTIDE SEQUENCE [LARGE SCALE GENOMIC DNA]</scope>
    <source>
        <tissue evidence="1">Muscle</tissue>
    </source>
</reference>
<name>A0A5B7FW46_PORTR</name>
<comment type="caution">
    <text evidence="1">The sequence shown here is derived from an EMBL/GenBank/DDBJ whole genome shotgun (WGS) entry which is preliminary data.</text>
</comment>
<accession>A0A5B7FW46</accession>
<evidence type="ECO:0000313" key="1">
    <source>
        <dbReference type="EMBL" id="MPC49786.1"/>
    </source>
</evidence>
<keyword evidence="2" id="KW-1185">Reference proteome</keyword>
<protein>
    <submittedName>
        <fullName evidence="1">Uncharacterized protein</fullName>
    </submittedName>
</protein>
<organism evidence="1 2">
    <name type="scientific">Portunus trituberculatus</name>
    <name type="common">Swimming crab</name>
    <name type="synonym">Neptunus trituberculatus</name>
    <dbReference type="NCBI Taxonomy" id="210409"/>
    <lineage>
        <taxon>Eukaryota</taxon>
        <taxon>Metazoa</taxon>
        <taxon>Ecdysozoa</taxon>
        <taxon>Arthropoda</taxon>
        <taxon>Crustacea</taxon>
        <taxon>Multicrustacea</taxon>
        <taxon>Malacostraca</taxon>
        <taxon>Eumalacostraca</taxon>
        <taxon>Eucarida</taxon>
        <taxon>Decapoda</taxon>
        <taxon>Pleocyemata</taxon>
        <taxon>Brachyura</taxon>
        <taxon>Eubrachyura</taxon>
        <taxon>Portunoidea</taxon>
        <taxon>Portunidae</taxon>
        <taxon>Portuninae</taxon>
        <taxon>Portunus</taxon>
    </lineage>
</organism>